<dbReference type="FunFam" id="3.90.180.10:FF:000002">
    <property type="entry name" value="Alcohol dehydrogenase AdhP"/>
    <property type="match status" value="1"/>
</dbReference>
<keyword evidence="4" id="KW-0479">Metal-binding</keyword>
<dbReference type="EMBL" id="GL377319">
    <property type="protein sequence ID" value="EFI91118.1"/>
    <property type="molecule type" value="Genomic_DNA"/>
</dbReference>
<protein>
    <recommendedName>
        <fullName evidence="3">alcohol dehydrogenase</fullName>
        <ecNumber evidence="3">1.1.1.1</ecNumber>
    </recommendedName>
</protein>
<dbReference type="InParanoid" id="D8QLZ7"/>
<dbReference type="EC" id="1.1.1.1" evidence="3"/>
<comment type="cofactor">
    <cofactor evidence="1">
        <name>Zn(2+)</name>
        <dbReference type="ChEBI" id="CHEBI:29105"/>
    </cofactor>
</comment>
<evidence type="ECO:0000256" key="6">
    <source>
        <dbReference type="ARBA" id="ARBA00023002"/>
    </source>
</evidence>
<dbReference type="CDD" id="cd08297">
    <property type="entry name" value="CAD3"/>
    <property type="match status" value="1"/>
</dbReference>
<evidence type="ECO:0000259" key="8">
    <source>
        <dbReference type="SMART" id="SM00829"/>
    </source>
</evidence>
<dbReference type="STRING" id="578458.D8QLZ7"/>
<dbReference type="InterPro" id="IPR013149">
    <property type="entry name" value="ADH-like_C"/>
</dbReference>
<dbReference type="GO" id="GO:0005737">
    <property type="term" value="C:cytoplasm"/>
    <property type="evidence" value="ECO:0007669"/>
    <property type="project" value="TreeGrafter"/>
</dbReference>
<dbReference type="SUPFAM" id="SSF50129">
    <property type="entry name" value="GroES-like"/>
    <property type="match status" value="1"/>
</dbReference>
<evidence type="ECO:0000313" key="9">
    <source>
        <dbReference type="EMBL" id="EFI91118.1"/>
    </source>
</evidence>
<dbReference type="VEuPathDB" id="FungiDB:SCHCODRAFT_02642124"/>
<dbReference type="eggNOG" id="KOG0023">
    <property type="taxonomic scope" value="Eukaryota"/>
</dbReference>
<dbReference type="SMART" id="SM00829">
    <property type="entry name" value="PKS_ER"/>
    <property type="match status" value="1"/>
</dbReference>
<dbReference type="Pfam" id="PF00107">
    <property type="entry name" value="ADH_zinc_N"/>
    <property type="match status" value="1"/>
</dbReference>
<keyword evidence="5" id="KW-0862">Zinc</keyword>
<dbReference type="Gene3D" id="3.40.50.720">
    <property type="entry name" value="NAD(P)-binding Rossmann-like Domain"/>
    <property type="match status" value="1"/>
</dbReference>
<dbReference type="KEGG" id="scm:SCHCO_02642124"/>
<evidence type="ECO:0000256" key="3">
    <source>
        <dbReference type="ARBA" id="ARBA00013190"/>
    </source>
</evidence>
<dbReference type="Proteomes" id="UP000007431">
    <property type="component" value="Unassembled WGS sequence"/>
</dbReference>
<organism evidence="10">
    <name type="scientific">Schizophyllum commune (strain H4-8 / FGSC 9210)</name>
    <name type="common">Split gill fungus</name>
    <dbReference type="NCBI Taxonomy" id="578458"/>
    <lineage>
        <taxon>Eukaryota</taxon>
        <taxon>Fungi</taxon>
        <taxon>Dikarya</taxon>
        <taxon>Basidiomycota</taxon>
        <taxon>Agaricomycotina</taxon>
        <taxon>Agaricomycetes</taxon>
        <taxon>Agaricomycetidae</taxon>
        <taxon>Agaricales</taxon>
        <taxon>Schizophyllaceae</taxon>
        <taxon>Schizophyllum</taxon>
    </lineage>
</organism>
<keyword evidence="7" id="KW-0520">NAD</keyword>
<dbReference type="Pfam" id="PF08240">
    <property type="entry name" value="ADH_N"/>
    <property type="match status" value="1"/>
</dbReference>
<dbReference type="GO" id="GO:0046872">
    <property type="term" value="F:metal ion binding"/>
    <property type="evidence" value="ECO:0007669"/>
    <property type="project" value="UniProtKB-KW"/>
</dbReference>
<proteinExistence type="inferred from homology"/>
<keyword evidence="6" id="KW-0560">Oxidoreductase</keyword>
<dbReference type="InterPro" id="IPR013154">
    <property type="entry name" value="ADH-like_N"/>
</dbReference>
<dbReference type="PANTHER" id="PTHR42940:SF3">
    <property type="entry name" value="ALCOHOL DEHYDROGENASE 1-RELATED"/>
    <property type="match status" value="1"/>
</dbReference>
<dbReference type="InterPro" id="IPR020843">
    <property type="entry name" value="ER"/>
</dbReference>
<evidence type="ECO:0000256" key="4">
    <source>
        <dbReference type="ARBA" id="ARBA00022723"/>
    </source>
</evidence>
<dbReference type="FunCoup" id="D8QLZ7">
    <property type="interactions" value="298"/>
</dbReference>
<accession>D8QLZ7</accession>
<dbReference type="PANTHER" id="PTHR42940">
    <property type="entry name" value="ALCOHOL DEHYDROGENASE 1-RELATED"/>
    <property type="match status" value="1"/>
</dbReference>
<evidence type="ECO:0000256" key="5">
    <source>
        <dbReference type="ARBA" id="ARBA00022833"/>
    </source>
</evidence>
<sequence>MCQQHTIPQTMKAAVVPQAGSAIEIKDVRVKRPEELKPGECLLKMICTGVCHTDLHAALGDWPIPPKTPLIGGHEGVGIVVAIGANTANSPVKIGDRVGVKWLADSCLNCEQCKKGREQNCEHAELSGYTVDGTFSEYVVSFTNHVTPIPEGFDSYAAASILCAGVTVYRAIKYSQTQLGDWIVLPGAGGGLGHLAVQYAKVRGLRPIAIDTGDEKRKLCMELGAEAFIDFKECQDIVGEVKRITGGYGAHSAVVTTASPSGYTQAVDYLRPGGTLMAVGLPGKAGLQASIFFTVFKSISILGSYVGNRQDAYEALDIAARGGVVCKYVLKDLPALTSTYDAMQEGKIAGRIVLKF</sequence>
<evidence type="ECO:0000313" key="10">
    <source>
        <dbReference type="Proteomes" id="UP000007431"/>
    </source>
</evidence>
<keyword evidence="10" id="KW-1185">Reference proteome</keyword>
<reference evidence="9 10" key="1">
    <citation type="journal article" date="2010" name="Nat. Biotechnol.">
        <title>Genome sequence of the model mushroom Schizophyllum commune.</title>
        <authorList>
            <person name="Ohm R.A."/>
            <person name="de Jong J.F."/>
            <person name="Lugones L.G."/>
            <person name="Aerts A."/>
            <person name="Kothe E."/>
            <person name="Stajich J.E."/>
            <person name="de Vries R.P."/>
            <person name="Record E."/>
            <person name="Levasseur A."/>
            <person name="Baker S.E."/>
            <person name="Bartholomew K.A."/>
            <person name="Coutinho P.M."/>
            <person name="Erdmann S."/>
            <person name="Fowler T.J."/>
            <person name="Gathman A.C."/>
            <person name="Lombard V."/>
            <person name="Henrissat B."/>
            <person name="Knabe N."/>
            <person name="Kuees U."/>
            <person name="Lilly W.W."/>
            <person name="Lindquist E."/>
            <person name="Lucas S."/>
            <person name="Magnuson J.K."/>
            <person name="Piumi F."/>
            <person name="Raudaskoski M."/>
            <person name="Salamov A."/>
            <person name="Schmutz J."/>
            <person name="Schwarze F.W.M.R."/>
            <person name="vanKuyk P.A."/>
            <person name="Horton J.S."/>
            <person name="Grigoriev I.V."/>
            <person name="Woesten H.A.B."/>
        </authorList>
    </citation>
    <scope>NUCLEOTIDE SEQUENCE [LARGE SCALE GENOMIC DNA]</scope>
    <source>
        <strain evidence="10">H4-8 / FGSC 9210</strain>
    </source>
</reference>
<dbReference type="OrthoDB" id="1879366at2759"/>
<name>D8QLZ7_SCHCM</name>
<dbReference type="SUPFAM" id="SSF51735">
    <property type="entry name" value="NAD(P)-binding Rossmann-fold domains"/>
    <property type="match status" value="1"/>
</dbReference>
<dbReference type="FunFam" id="3.40.50.720:FF:000039">
    <property type="entry name" value="Alcohol dehydrogenase AdhP"/>
    <property type="match status" value="1"/>
</dbReference>
<dbReference type="AlphaFoldDB" id="D8QLZ7"/>
<comment type="similarity">
    <text evidence="2">Belongs to the zinc-containing alcohol dehydrogenase family.</text>
</comment>
<evidence type="ECO:0000256" key="7">
    <source>
        <dbReference type="ARBA" id="ARBA00023027"/>
    </source>
</evidence>
<dbReference type="OMA" id="YKGLKMT"/>
<evidence type="ECO:0000256" key="1">
    <source>
        <dbReference type="ARBA" id="ARBA00001947"/>
    </source>
</evidence>
<dbReference type="InterPro" id="IPR011032">
    <property type="entry name" value="GroES-like_sf"/>
</dbReference>
<gene>
    <name evidence="9" type="ORF">SCHCODRAFT_62676</name>
</gene>
<dbReference type="GO" id="GO:0004022">
    <property type="term" value="F:alcohol dehydrogenase (NAD+) activity"/>
    <property type="evidence" value="ECO:0007669"/>
    <property type="project" value="UniProtKB-EC"/>
</dbReference>
<dbReference type="Gene3D" id="3.90.180.10">
    <property type="entry name" value="Medium-chain alcohol dehydrogenases, catalytic domain"/>
    <property type="match status" value="1"/>
</dbReference>
<feature type="domain" description="Enoyl reductase (ER)" evidence="8">
    <location>
        <begin position="20"/>
        <end position="354"/>
    </location>
</feature>
<dbReference type="HOGENOM" id="CLU_026673_20_1_1"/>
<dbReference type="InterPro" id="IPR036291">
    <property type="entry name" value="NAD(P)-bd_dom_sf"/>
</dbReference>
<evidence type="ECO:0000256" key="2">
    <source>
        <dbReference type="ARBA" id="ARBA00008072"/>
    </source>
</evidence>
<dbReference type="GeneID" id="9588868"/>